<reference evidence="6 7" key="1">
    <citation type="submission" date="2024-11" db="EMBL/GenBank/DDBJ databases">
        <title>Chromosome-level genome assembly of Eucalyptus globulus Labill. provides insights into its genome evolution.</title>
        <authorList>
            <person name="Li X."/>
        </authorList>
    </citation>
    <scope>NUCLEOTIDE SEQUENCE [LARGE SCALE GENOMIC DNA]</scope>
    <source>
        <strain evidence="6">CL2024</strain>
        <tissue evidence="6">Fresh tender leaves</tissue>
    </source>
</reference>
<evidence type="ECO:0000259" key="5">
    <source>
        <dbReference type="PROSITE" id="PS50104"/>
    </source>
</evidence>
<name>A0ABD3KYK4_EUCGL</name>
<evidence type="ECO:0000313" key="6">
    <source>
        <dbReference type="EMBL" id="KAL3744392.1"/>
    </source>
</evidence>
<feature type="compositionally biased region" description="Polar residues" evidence="4">
    <location>
        <begin position="12"/>
        <end position="21"/>
    </location>
</feature>
<keyword evidence="1" id="KW-0433">Leucine-rich repeat</keyword>
<feature type="region of interest" description="Disordered" evidence="4">
    <location>
        <begin position="1"/>
        <end position="40"/>
    </location>
</feature>
<dbReference type="InterPro" id="IPR035897">
    <property type="entry name" value="Toll_tir_struct_dom_sf"/>
</dbReference>
<dbReference type="InterPro" id="IPR058192">
    <property type="entry name" value="WHD_ROQ1-like"/>
</dbReference>
<dbReference type="Gene3D" id="3.80.10.10">
    <property type="entry name" value="Ribonuclease Inhibitor"/>
    <property type="match status" value="4"/>
</dbReference>
<dbReference type="InterPro" id="IPR032675">
    <property type="entry name" value="LRR_dom_sf"/>
</dbReference>
<dbReference type="Pfam" id="PF00931">
    <property type="entry name" value="NB-ARC"/>
    <property type="match status" value="1"/>
</dbReference>
<keyword evidence="7" id="KW-1185">Reference proteome</keyword>
<dbReference type="SMART" id="SM00369">
    <property type="entry name" value="LRR_TYP"/>
    <property type="match status" value="4"/>
</dbReference>
<evidence type="ECO:0000256" key="1">
    <source>
        <dbReference type="ARBA" id="ARBA00022614"/>
    </source>
</evidence>
<dbReference type="Gene3D" id="1.10.8.430">
    <property type="entry name" value="Helical domain of apoptotic protease-activating factors"/>
    <property type="match status" value="1"/>
</dbReference>
<dbReference type="PROSITE" id="PS50104">
    <property type="entry name" value="TIR"/>
    <property type="match status" value="1"/>
</dbReference>
<comment type="caution">
    <text evidence="6">The sequence shown here is derived from an EMBL/GenBank/DDBJ whole genome shotgun (WGS) entry which is preliminary data.</text>
</comment>
<dbReference type="InterPro" id="IPR000157">
    <property type="entry name" value="TIR_dom"/>
</dbReference>
<sequence length="1170" mass="133629">MEDGKRKPYAEASSSTISMGQRPSDERESGSPLPDSPEKINAGPSASYASVIGNNYCVFLSFRGPDTRKGFVDHLYHELVRVGLHRPNFVFRDDENLDLGEPIEMILSAIKCSKVSIPVISKTYAASQWCLREIIQIMECVKSGQQKVYPVLYKVTPGDVRDMKGKFGKAFRDHNSEFDEEIKRKGPVALRELVNSKVIESEKEYSGHEGKLVKELVKKIMSNYQHDFLPSLPQDLVGIDEHVASVMNLADSGTMKSANTASSEAQVIVIYGIGGIGKTTLATVIYKKLSNQFEYRSFLNDIRETIKSKGMKHVQSLHISNLTKKSGHSEHDSGIEMIRFICEKKKVLVLLDDVDRRDHLDNLIGGCNFESGSWVIITCRDKALLKSKYKEYKLEEMNPKDSLNLFSRYAFKRGQPLIELVALSNDIVATIGGLPLALVIIGSFLEGKYQRTWTETLEKLRKVPHMDVQQKLMISYDSLEYEEQQMFLDIACFFIGINKTFATYLWEDLQYYVDSGLERMIELSLMKIDHNNELRMHDQLRDLGRAIACPTNKKAWKCSRLWDEKAIIVQRSKEENRYIEALHLDKNGSIKFMERESFRRMPYLKFLHLSEVVFVGDFGDSLSELRWLEWEMCPGSFNATSIYLEKLQVLDLSGGFISENWEGWNSIKMEMLKVLNLSQCSKLKSTPKLSALKNLERLILEDCAYLEKIDPSIGDVTCLVSLNLRCCKVLNKLPEQLGKLKNLEELVIDETMVLEIPPCIGSLKKLKMLTAKWCFPYPKLFSSSRSNSSSLEECFWQPIPSSIGELGELVLLDLSGTGIEELLESIEKLNKLKILRIRRSDIKRLPSSIGKLQSLQELLASRCKLEGQILFDKGGLSSLKTLDLSYTKISGLPENLDQLSSLKHLDLVKCRKLESLPKPPCRLSSLRLTCRSNELQSLSHLKHLQELSLDYCESLQSIPSLSHLESLQKLYLRDCKSLQSIPSLSHLEHLRELNLHDCWSLQSISSLSHLKHLQELVLWECRSLQSIPELPSRIRKLLVLRCTELERLPNLSNLEFLSELRLEYCYGLKQLDGMKSLKSLRVLCLPLHTFREGDHLHAIEGLEQLGSLEVVDISWRNHIRVLDLSKSEHLKRLIVKNCKSLVEIRCPSKFLEYFDRDGCESLKKLPHDKP</sequence>
<dbReference type="InterPro" id="IPR027417">
    <property type="entry name" value="P-loop_NTPase"/>
</dbReference>
<protein>
    <recommendedName>
        <fullName evidence="5">TIR domain-containing protein</fullName>
    </recommendedName>
</protein>
<dbReference type="Gene3D" id="3.40.50.10140">
    <property type="entry name" value="Toll/interleukin-1 receptor homology (TIR) domain"/>
    <property type="match status" value="1"/>
</dbReference>
<evidence type="ECO:0000313" key="7">
    <source>
        <dbReference type="Proteomes" id="UP001634007"/>
    </source>
</evidence>
<dbReference type="AlphaFoldDB" id="A0ABD3KYK4"/>
<dbReference type="InterPro" id="IPR002182">
    <property type="entry name" value="NB-ARC"/>
</dbReference>
<dbReference type="GO" id="GO:0051707">
    <property type="term" value="P:response to other organism"/>
    <property type="evidence" value="ECO:0007669"/>
    <property type="project" value="UniProtKB-ARBA"/>
</dbReference>
<dbReference type="GO" id="GO:0006952">
    <property type="term" value="P:defense response"/>
    <property type="evidence" value="ECO:0007669"/>
    <property type="project" value="UniProtKB-KW"/>
</dbReference>
<dbReference type="InterPro" id="IPR055414">
    <property type="entry name" value="LRR_R13L4/SHOC2-like"/>
</dbReference>
<dbReference type="PRINTS" id="PR00364">
    <property type="entry name" value="DISEASERSIST"/>
</dbReference>
<keyword evidence="2" id="KW-0677">Repeat</keyword>
<dbReference type="Pfam" id="PF01582">
    <property type="entry name" value="TIR"/>
    <property type="match status" value="1"/>
</dbReference>
<organism evidence="6 7">
    <name type="scientific">Eucalyptus globulus</name>
    <name type="common">Tasmanian blue gum</name>
    <dbReference type="NCBI Taxonomy" id="34317"/>
    <lineage>
        <taxon>Eukaryota</taxon>
        <taxon>Viridiplantae</taxon>
        <taxon>Streptophyta</taxon>
        <taxon>Embryophyta</taxon>
        <taxon>Tracheophyta</taxon>
        <taxon>Spermatophyta</taxon>
        <taxon>Magnoliopsida</taxon>
        <taxon>eudicotyledons</taxon>
        <taxon>Gunneridae</taxon>
        <taxon>Pentapetalae</taxon>
        <taxon>rosids</taxon>
        <taxon>malvids</taxon>
        <taxon>Myrtales</taxon>
        <taxon>Myrtaceae</taxon>
        <taxon>Myrtoideae</taxon>
        <taxon>Eucalypteae</taxon>
        <taxon>Eucalyptus</taxon>
    </lineage>
</organism>
<evidence type="ECO:0000256" key="2">
    <source>
        <dbReference type="ARBA" id="ARBA00022737"/>
    </source>
</evidence>
<dbReference type="InterPro" id="IPR003591">
    <property type="entry name" value="Leu-rich_rpt_typical-subtyp"/>
</dbReference>
<dbReference type="PANTHER" id="PTHR11017">
    <property type="entry name" value="LEUCINE-RICH REPEAT-CONTAINING PROTEIN"/>
    <property type="match status" value="1"/>
</dbReference>
<dbReference type="Gene3D" id="3.40.50.300">
    <property type="entry name" value="P-loop containing nucleotide triphosphate hydrolases"/>
    <property type="match status" value="1"/>
</dbReference>
<evidence type="ECO:0000256" key="3">
    <source>
        <dbReference type="ARBA" id="ARBA00022821"/>
    </source>
</evidence>
<proteinExistence type="predicted"/>
<dbReference type="SUPFAM" id="SSF52540">
    <property type="entry name" value="P-loop containing nucleoside triphosphate hydrolases"/>
    <property type="match status" value="1"/>
</dbReference>
<dbReference type="PANTHER" id="PTHR11017:SF570">
    <property type="entry name" value="DISEASE RESISTANCE PROTEIN (TIR-NBS CLASS)-RELATED"/>
    <property type="match status" value="1"/>
</dbReference>
<evidence type="ECO:0000256" key="4">
    <source>
        <dbReference type="SAM" id="MobiDB-lite"/>
    </source>
</evidence>
<dbReference type="Pfam" id="PF23598">
    <property type="entry name" value="LRR_14"/>
    <property type="match status" value="2"/>
</dbReference>
<accession>A0ABD3KYK4</accession>
<gene>
    <name evidence="6" type="ORF">ACJRO7_013633</name>
</gene>
<feature type="domain" description="TIR" evidence="5">
    <location>
        <begin position="54"/>
        <end position="190"/>
    </location>
</feature>
<dbReference type="EMBL" id="JBJKBG010000003">
    <property type="protein sequence ID" value="KAL3744392.1"/>
    <property type="molecule type" value="Genomic_DNA"/>
</dbReference>
<dbReference type="SUPFAM" id="SSF52200">
    <property type="entry name" value="Toll/Interleukin receptor TIR domain"/>
    <property type="match status" value="1"/>
</dbReference>
<dbReference type="InterPro" id="IPR042197">
    <property type="entry name" value="Apaf_helical"/>
</dbReference>
<dbReference type="Proteomes" id="UP001634007">
    <property type="component" value="Unassembled WGS sequence"/>
</dbReference>
<dbReference type="SUPFAM" id="SSF52058">
    <property type="entry name" value="L domain-like"/>
    <property type="match status" value="2"/>
</dbReference>
<keyword evidence="3" id="KW-0611">Plant defense</keyword>
<dbReference type="Pfam" id="PF23282">
    <property type="entry name" value="WHD_ROQ1"/>
    <property type="match status" value="1"/>
</dbReference>
<dbReference type="SMART" id="SM00255">
    <property type="entry name" value="TIR"/>
    <property type="match status" value="1"/>
</dbReference>
<dbReference type="InterPro" id="IPR044974">
    <property type="entry name" value="Disease_R_plants"/>
</dbReference>